<comment type="similarity">
    <text evidence="2 7">Belongs to the major facilitator superfamily. Sugar transporter (TC 2.A.1.1) family.</text>
</comment>
<feature type="domain" description="Major facilitator superfamily (MFS) profile" evidence="10">
    <location>
        <begin position="22"/>
        <end position="466"/>
    </location>
</feature>
<keyword evidence="6 9" id="KW-0472">Membrane</keyword>
<feature type="transmembrane region" description="Helical" evidence="9">
    <location>
        <begin position="93"/>
        <end position="113"/>
    </location>
</feature>
<feature type="region of interest" description="Disordered" evidence="8">
    <location>
        <begin position="520"/>
        <end position="543"/>
    </location>
</feature>
<reference evidence="11 12" key="1">
    <citation type="journal article" date="2016" name="Genome Biol. Evol.">
        <title>Divergent and convergent evolution of fungal pathogenicity.</title>
        <authorList>
            <person name="Shang Y."/>
            <person name="Xiao G."/>
            <person name="Zheng P."/>
            <person name="Cen K."/>
            <person name="Zhan S."/>
            <person name="Wang C."/>
        </authorList>
    </citation>
    <scope>NUCLEOTIDE SEQUENCE [LARGE SCALE GENOMIC DNA]</scope>
    <source>
        <strain evidence="11 12">RCEF 264</strain>
    </source>
</reference>
<evidence type="ECO:0000256" key="2">
    <source>
        <dbReference type="ARBA" id="ARBA00010992"/>
    </source>
</evidence>
<evidence type="ECO:0000256" key="9">
    <source>
        <dbReference type="SAM" id="Phobius"/>
    </source>
</evidence>
<evidence type="ECO:0000256" key="8">
    <source>
        <dbReference type="SAM" id="MobiDB-lite"/>
    </source>
</evidence>
<dbReference type="PROSITE" id="PS00216">
    <property type="entry name" value="SUGAR_TRANSPORT_1"/>
    <property type="match status" value="1"/>
</dbReference>
<feature type="compositionally biased region" description="Basic and acidic residues" evidence="8">
    <location>
        <begin position="534"/>
        <end position="543"/>
    </location>
</feature>
<dbReference type="PANTHER" id="PTHR48022">
    <property type="entry name" value="PLASTIDIC GLUCOSE TRANSPORTER 4"/>
    <property type="match status" value="1"/>
</dbReference>
<feature type="transmembrane region" description="Helical" evidence="9">
    <location>
        <begin position="413"/>
        <end position="435"/>
    </location>
</feature>
<dbReference type="NCBIfam" id="TIGR00879">
    <property type="entry name" value="SP"/>
    <property type="match status" value="1"/>
</dbReference>
<dbReference type="AlphaFoldDB" id="A0A167PJL0"/>
<dbReference type="SUPFAM" id="SSF103473">
    <property type="entry name" value="MFS general substrate transporter"/>
    <property type="match status" value="1"/>
</dbReference>
<dbReference type="EMBL" id="AZHD01000016">
    <property type="protein sequence ID" value="OAA56723.1"/>
    <property type="molecule type" value="Genomic_DNA"/>
</dbReference>
<dbReference type="PANTHER" id="PTHR48022:SF26">
    <property type="entry name" value="MAJOR FACILITATOR SUPERFAMILY (MFS) PROFILE DOMAIN-CONTAINING PROTEIN-RELATED"/>
    <property type="match status" value="1"/>
</dbReference>
<organism evidence="11 12">
    <name type="scientific">Niveomyces insectorum RCEF 264</name>
    <dbReference type="NCBI Taxonomy" id="1081102"/>
    <lineage>
        <taxon>Eukaryota</taxon>
        <taxon>Fungi</taxon>
        <taxon>Dikarya</taxon>
        <taxon>Ascomycota</taxon>
        <taxon>Pezizomycotina</taxon>
        <taxon>Sordariomycetes</taxon>
        <taxon>Hypocreomycetidae</taxon>
        <taxon>Hypocreales</taxon>
        <taxon>Cordycipitaceae</taxon>
        <taxon>Niveomyces</taxon>
    </lineage>
</organism>
<gene>
    <name evidence="11" type="ORF">SPI_07730</name>
</gene>
<protein>
    <submittedName>
        <fullName evidence="11">MFS sugar transporter</fullName>
    </submittedName>
</protein>
<evidence type="ECO:0000313" key="11">
    <source>
        <dbReference type="EMBL" id="OAA56723.1"/>
    </source>
</evidence>
<evidence type="ECO:0000259" key="10">
    <source>
        <dbReference type="PROSITE" id="PS50850"/>
    </source>
</evidence>
<evidence type="ECO:0000313" key="12">
    <source>
        <dbReference type="Proteomes" id="UP000076874"/>
    </source>
</evidence>
<feature type="transmembrane region" description="Helical" evidence="9">
    <location>
        <begin position="12"/>
        <end position="33"/>
    </location>
</feature>
<dbReference type="OrthoDB" id="6339427at2759"/>
<dbReference type="InterPro" id="IPR005828">
    <property type="entry name" value="MFS_sugar_transport-like"/>
</dbReference>
<dbReference type="InterPro" id="IPR020846">
    <property type="entry name" value="MFS_dom"/>
</dbReference>
<dbReference type="GO" id="GO:0016020">
    <property type="term" value="C:membrane"/>
    <property type="evidence" value="ECO:0007669"/>
    <property type="project" value="UniProtKB-SubCell"/>
</dbReference>
<dbReference type="Proteomes" id="UP000076874">
    <property type="component" value="Unassembled WGS sequence"/>
</dbReference>
<dbReference type="PROSITE" id="PS51257">
    <property type="entry name" value="PROKAR_LIPOPROTEIN"/>
    <property type="match status" value="1"/>
</dbReference>
<feature type="transmembrane region" description="Helical" evidence="9">
    <location>
        <begin position="313"/>
        <end position="333"/>
    </location>
</feature>
<feature type="transmembrane region" description="Helical" evidence="9">
    <location>
        <begin position="61"/>
        <end position="81"/>
    </location>
</feature>
<accession>A0A167PJL0</accession>
<evidence type="ECO:0000256" key="6">
    <source>
        <dbReference type="ARBA" id="ARBA00023136"/>
    </source>
</evidence>
<dbReference type="Gene3D" id="1.20.1250.20">
    <property type="entry name" value="MFS general substrate transporter like domains"/>
    <property type="match status" value="1"/>
</dbReference>
<feature type="transmembrane region" description="Helical" evidence="9">
    <location>
        <begin position="180"/>
        <end position="199"/>
    </location>
</feature>
<feature type="transmembrane region" description="Helical" evidence="9">
    <location>
        <begin position="441"/>
        <end position="462"/>
    </location>
</feature>
<comment type="caution">
    <text evidence="11">The sequence shown here is derived from an EMBL/GenBank/DDBJ whole genome shotgun (WGS) entry which is preliminary data.</text>
</comment>
<keyword evidence="11" id="KW-0762">Sugar transport</keyword>
<keyword evidence="5 9" id="KW-1133">Transmembrane helix</keyword>
<feature type="transmembrane region" description="Helical" evidence="9">
    <location>
        <begin position="340"/>
        <end position="362"/>
    </location>
</feature>
<evidence type="ECO:0000256" key="3">
    <source>
        <dbReference type="ARBA" id="ARBA00022448"/>
    </source>
</evidence>
<proteinExistence type="inferred from homology"/>
<keyword evidence="4 9" id="KW-0812">Transmembrane</keyword>
<feature type="transmembrane region" description="Helical" evidence="9">
    <location>
        <begin position="382"/>
        <end position="401"/>
    </location>
</feature>
<evidence type="ECO:0000256" key="1">
    <source>
        <dbReference type="ARBA" id="ARBA00004141"/>
    </source>
</evidence>
<dbReference type="PROSITE" id="PS50850">
    <property type="entry name" value="MFS"/>
    <property type="match status" value="1"/>
</dbReference>
<evidence type="ECO:0000256" key="4">
    <source>
        <dbReference type="ARBA" id="ARBA00022692"/>
    </source>
</evidence>
<dbReference type="InterPro" id="IPR036259">
    <property type="entry name" value="MFS_trans_sf"/>
</dbReference>
<dbReference type="InterPro" id="IPR050360">
    <property type="entry name" value="MFS_Sugar_Transporters"/>
</dbReference>
<dbReference type="PRINTS" id="PR00171">
    <property type="entry name" value="SUGRTRNSPORT"/>
</dbReference>
<evidence type="ECO:0000256" key="7">
    <source>
        <dbReference type="RuleBase" id="RU003346"/>
    </source>
</evidence>
<sequence length="543" mass="60209">MATSRFKQPYFGLRGGWLTFWITVACSTDMSLFGYDQGVFSGVVISDDYLAVHNLAGKTNLSSIITSIYAIGCTLGAIVAFTVGERMGRRKTILVGTTIMAIGAILQASSFSVPHMMVGRIVSGIGNGVNTATAPVWQTETSSMKWRGKLVVLEMAMNIFGYMTVNWINYGLSFAGGAIAWRLPLALQMVFILVLYATVPWLPESPRWLIAHGRLEDAVQILADIDDRAVDDPYIVAERKEIVYSVQYEIENAVRWRDLLRGRTHKGTKTIRRLVLGAASQGLQQFGGINVMSYYMPTLLITSVGLTNSMARLITACAAIAYLFASIAAAPLVERFGRRIMMVVSTTIQFFCFLLMTVLLYFNEKAGYAHASAVAKASVPFFFIYLMGFGLGMLGIPWLYPTEINSLPMRTKGAAVATAMDWLTNFIVVEITPVGITNLGWRFYIIFTVLNAAFLPILYLFFPETSDRTLEDLDAFYREDPPLIVVGHHDSTCRRRPARFAAMQDRDIHEAEGTLRDGDIHEVGGTMRRNSAKLSDEKENLSA</sequence>
<keyword evidence="12" id="KW-1185">Reference proteome</keyword>
<dbReference type="Pfam" id="PF00083">
    <property type="entry name" value="Sugar_tr"/>
    <property type="match status" value="1"/>
</dbReference>
<dbReference type="InterPro" id="IPR005829">
    <property type="entry name" value="Sugar_transporter_CS"/>
</dbReference>
<comment type="subcellular location">
    <subcellularLocation>
        <location evidence="1">Membrane</location>
        <topology evidence="1">Multi-pass membrane protein</topology>
    </subcellularLocation>
</comment>
<evidence type="ECO:0000256" key="5">
    <source>
        <dbReference type="ARBA" id="ARBA00022989"/>
    </source>
</evidence>
<dbReference type="GO" id="GO:0005351">
    <property type="term" value="F:carbohydrate:proton symporter activity"/>
    <property type="evidence" value="ECO:0007669"/>
    <property type="project" value="TreeGrafter"/>
</dbReference>
<dbReference type="FunFam" id="1.20.1250.20:FF:000134">
    <property type="entry name" value="MFS sugar transporter protein"/>
    <property type="match status" value="1"/>
</dbReference>
<keyword evidence="3 7" id="KW-0813">Transport</keyword>
<name>A0A167PJL0_9HYPO</name>
<dbReference type="InterPro" id="IPR003663">
    <property type="entry name" value="Sugar/inositol_transpt"/>
</dbReference>